<feature type="region of interest" description="Disordered" evidence="1">
    <location>
        <begin position="119"/>
        <end position="145"/>
    </location>
</feature>
<accession>A0AAX3N368</accession>
<gene>
    <name evidence="2" type="ORF">PUW23_04330</name>
</gene>
<sequence length="206" mass="23355">MNLFHPSNIPVPYIVIDAELGIISCSESASPIFEPASHFTDWLDEGSITKAKRYISPVHSGTRVELIMNTRKQPFSLYDIYQQWDEQGNGHLICIEQLQKIQTLTDKLQLLHEDLQQLPSPIHPEADRPQASKTSRPSARERELRSTLETVRDLVDMLYPSLVEIDRTIYADIIKNQIEAALAEPAADNVHPISSKFNDGRPQSKN</sequence>
<organism evidence="2 3">
    <name type="scientific">Paenibacillus urinalis</name>
    <dbReference type="NCBI Taxonomy" id="521520"/>
    <lineage>
        <taxon>Bacteria</taxon>
        <taxon>Bacillati</taxon>
        <taxon>Bacillota</taxon>
        <taxon>Bacilli</taxon>
        <taxon>Bacillales</taxon>
        <taxon>Paenibacillaceae</taxon>
        <taxon>Paenibacillus</taxon>
    </lineage>
</organism>
<protein>
    <submittedName>
        <fullName evidence="2">Uncharacterized protein</fullName>
    </submittedName>
</protein>
<dbReference type="Proteomes" id="UP001220962">
    <property type="component" value="Chromosome"/>
</dbReference>
<dbReference type="RefSeq" id="WP_274359566.1">
    <property type="nucleotide sequence ID" value="NZ_CP118101.1"/>
</dbReference>
<dbReference type="AlphaFoldDB" id="A0AAX3N368"/>
<evidence type="ECO:0000256" key="1">
    <source>
        <dbReference type="SAM" id="MobiDB-lite"/>
    </source>
</evidence>
<evidence type="ECO:0000313" key="3">
    <source>
        <dbReference type="Proteomes" id="UP001220962"/>
    </source>
</evidence>
<reference evidence="2" key="1">
    <citation type="submission" date="2023-02" db="EMBL/GenBank/DDBJ databases">
        <title>Pathogen: clinical or host-associated sample.</title>
        <authorList>
            <person name="Hergert J."/>
            <person name="Casey R."/>
            <person name="Wagner J."/>
            <person name="Young E.L."/>
            <person name="Oakeson K.F."/>
        </authorList>
    </citation>
    <scope>NUCLEOTIDE SEQUENCE</scope>
    <source>
        <strain evidence="2">2022CK-00830</strain>
    </source>
</reference>
<dbReference type="EMBL" id="CP118101">
    <property type="protein sequence ID" value="WDH83479.1"/>
    <property type="molecule type" value="Genomic_DNA"/>
</dbReference>
<proteinExistence type="predicted"/>
<evidence type="ECO:0000313" key="2">
    <source>
        <dbReference type="EMBL" id="WDH83479.1"/>
    </source>
</evidence>
<name>A0AAX3N368_9BACL</name>